<reference evidence="2" key="1">
    <citation type="journal article" date="2013" name="Nat. Genet.">
        <title>The draft genomes of soft-shell turtle and green sea turtle yield insights into the development and evolution of the turtle-specific body plan.</title>
        <authorList>
            <person name="Wang Z."/>
            <person name="Pascual-Anaya J."/>
            <person name="Zadissa A."/>
            <person name="Li W."/>
            <person name="Niimura Y."/>
            <person name="Huang Z."/>
            <person name="Li C."/>
            <person name="White S."/>
            <person name="Xiong Z."/>
            <person name="Fang D."/>
            <person name="Wang B."/>
            <person name="Ming Y."/>
            <person name="Chen Y."/>
            <person name="Zheng Y."/>
            <person name="Kuraku S."/>
            <person name="Pignatelli M."/>
            <person name="Herrero J."/>
            <person name="Beal K."/>
            <person name="Nozawa M."/>
            <person name="Li Q."/>
            <person name="Wang J."/>
            <person name="Zhang H."/>
            <person name="Yu L."/>
            <person name="Shigenobu S."/>
            <person name="Wang J."/>
            <person name="Liu J."/>
            <person name="Flicek P."/>
            <person name="Searle S."/>
            <person name="Wang J."/>
            <person name="Kuratani S."/>
            <person name="Yin Y."/>
            <person name="Aken B."/>
            <person name="Zhang G."/>
            <person name="Irie N."/>
        </authorList>
    </citation>
    <scope>NUCLEOTIDE SEQUENCE [LARGE SCALE GENOMIC DNA]</scope>
</reference>
<evidence type="ECO:0000313" key="1">
    <source>
        <dbReference type="EMBL" id="EMP28259.1"/>
    </source>
</evidence>
<dbReference type="AlphaFoldDB" id="M7AU67"/>
<name>M7AU67_CHEMY</name>
<proteinExistence type="predicted"/>
<dbReference type="EMBL" id="KB564786">
    <property type="protein sequence ID" value="EMP28259.1"/>
    <property type="molecule type" value="Genomic_DNA"/>
</dbReference>
<dbReference type="Proteomes" id="UP000031443">
    <property type="component" value="Unassembled WGS sequence"/>
</dbReference>
<sequence>MGHPDYHYTGPALPFLPPQTVKKPVTAELLPRTAGEREAATKLPLPQKLCCPFLTAAPSTCLERWCLELALSLQKPIAALTGRSSLLQANGTAGSCGNHVLWPVPFPAAPIGLERRTAASGSCDRPNLQMLLSHVPSSWFTFSTGEQSEFMEFLFLSLTSSLECQLRNYSSCGKWPTPLPAAPIGLECQTTASGSRNQRNLRMWQVNKLARPTRGFP</sequence>
<gene>
    <name evidence="1" type="ORF">UY3_14644</name>
</gene>
<evidence type="ECO:0000313" key="2">
    <source>
        <dbReference type="Proteomes" id="UP000031443"/>
    </source>
</evidence>
<accession>M7AU67</accession>
<organism evidence="1 2">
    <name type="scientific">Chelonia mydas</name>
    <name type="common">Green sea-turtle</name>
    <name type="synonym">Chelonia agassizi</name>
    <dbReference type="NCBI Taxonomy" id="8469"/>
    <lineage>
        <taxon>Eukaryota</taxon>
        <taxon>Metazoa</taxon>
        <taxon>Chordata</taxon>
        <taxon>Craniata</taxon>
        <taxon>Vertebrata</taxon>
        <taxon>Euteleostomi</taxon>
        <taxon>Archelosauria</taxon>
        <taxon>Testudinata</taxon>
        <taxon>Testudines</taxon>
        <taxon>Cryptodira</taxon>
        <taxon>Durocryptodira</taxon>
        <taxon>Americhelydia</taxon>
        <taxon>Chelonioidea</taxon>
        <taxon>Cheloniidae</taxon>
        <taxon>Chelonia</taxon>
    </lineage>
</organism>
<keyword evidence="2" id="KW-1185">Reference proteome</keyword>
<protein>
    <submittedName>
        <fullName evidence="1">Uncharacterized protein</fullName>
    </submittedName>
</protein>